<keyword evidence="2" id="KW-1185">Reference proteome</keyword>
<gene>
    <name evidence="1" type="ORF">Tco_0989793</name>
</gene>
<protein>
    <submittedName>
        <fullName evidence="1">Uncharacterized protein</fullName>
    </submittedName>
</protein>
<comment type="caution">
    <text evidence="1">The sequence shown here is derived from an EMBL/GenBank/DDBJ whole genome shotgun (WGS) entry which is preliminary data.</text>
</comment>
<reference evidence="1" key="1">
    <citation type="journal article" date="2022" name="Int. J. Mol. Sci.">
        <title>Draft Genome of Tanacetum Coccineum: Genomic Comparison of Closely Related Tanacetum-Family Plants.</title>
        <authorList>
            <person name="Yamashiro T."/>
            <person name="Shiraishi A."/>
            <person name="Nakayama K."/>
            <person name="Satake H."/>
        </authorList>
    </citation>
    <scope>NUCLEOTIDE SEQUENCE</scope>
</reference>
<sequence>MVWRSASLRNETGEKKLNEVDFISQRVKLALDGMVVKEIEYGLLEEMEVSHFGKEVMILEWMLSLITTQIGSPIMLDTYTKYARALIEISAERELMESIVIAIPLGKGKGHTLATIDIDYEWKPPLCSTLQDF</sequence>
<evidence type="ECO:0000313" key="1">
    <source>
        <dbReference type="EMBL" id="GJT54739.1"/>
    </source>
</evidence>
<proteinExistence type="predicted"/>
<dbReference type="Proteomes" id="UP001151760">
    <property type="component" value="Unassembled WGS sequence"/>
</dbReference>
<organism evidence="1 2">
    <name type="scientific">Tanacetum coccineum</name>
    <dbReference type="NCBI Taxonomy" id="301880"/>
    <lineage>
        <taxon>Eukaryota</taxon>
        <taxon>Viridiplantae</taxon>
        <taxon>Streptophyta</taxon>
        <taxon>Embryophyta</taxon>
        <taxon>Tracheophyta</taxon>
        <taxon>Spermatophyta</taxon>
        <taxon>Magnoliopsida</taxon>
        <taxon>eudicotyledons</taxon>
        <taxon>Gunneridae</taxon>
        <taxon>Pentapetalae</taxon>
        <taxon>asterids</taxon>
        <taxon>campanulids</taxon>
        <taxon>Asterales</taxon>
        <taxon>Asteraceae</taxon>
        <taxon>Asteroideae</taxon>
        <taxon>Anthemideae</taxon>
        <taxon>Anthemidinae</taxon>
        <taxon>Tanacetum</taxon>
    </lineage>
</organism>
<accession>A0ABQ5EUT8</accession>
<reference evidence="1" key="2">
    <citation type="submission" date="2022-01" db="EMBL/GenBank/DDBJ databases">
        <authorList>
            <person name="Yamashiro T."/>
            <person name="Shiraishi A."/>
            <person name="Satake H."/>
            <person name="Nakayama K."/>
        </authorList>
    </citation>
    <scope>NUCLEOTIDE SEQUENCE</scope>
</reference>
<evidence type="ECO:0000313" key="2">
    <source>
        <dbReference type="Proteomes" id="UP001151760"/>
    </source>
</evidence>
<dbReference type="EMBL" id="BQNB010016699">
    <property type="protein sequence ID" value="GJT54739.1"/>
    <property type="molecule type" value="Genomic_DNA"/>
</dbReference>
<name>A0ABQ5EUT8_9ASTR</name>